<dbReference type="InterPro" id="IPR044730">
    <property type="entry name" value="RNase_H-like_dom_plant"/>
</dbReference>
<name>A0AAW2BRH4_9ROSI</name>
<keyword evidence="3" id="KW-1185">Reference proteome</keyword>
<proteinExistence type="predicted"/>
<dbReference type="Proteomes" id="UP001459277">
    <property type="component" value="Unassembled WGS sequence"/>
</dbReference>
<evidence type="ECO:0000259" key="1">
    <source>
        <dbReference type="Pfam" id="PF13456"/>
    </source>
</evidence>
<reference evidence="2 3" key="1">
    <citation type="submission" date="2024-01" db="EMBL/GenBank/DDBJ databases">
        <title>A telomere-to-telomere, gap-free genome of sweet tea (Lithocarpus litseifolius).</title>
        <authorList>
            <person name="Zhou J."/>
        </authorList>
    </citation>
    <scope>NUCLEOTIDE SEQUENCE [LARGE SCALE GENOMIC DNA]</scope>
    <source>
        <strain evidence="2">Zhou-2022a</strain>
        <tissue evidence="2">Leaf</tissue>
    </source>
</reference>
<dbReference type="CDD" id="cd06222">
    <property type="entry name" value="RNase_H_like"/>
    <property type="match status" value="1"/>
</dbReference>
<protein>
    <recommendedName>
        <fullName evidence="1">RNase H type-1 domain-containing protein</fullName>
    </recommendedName>
</protein>
<dbReference type="AlphaFoldDB" id="A0AAW2BRH4"/>
<organism evidence="2 3">
    <name type="scientific">Lithocarpus litseifolius</name>
    <dbReference type="NCBI Taxonomy" id="425828"/>
    <lineage>
        <taxon>Eukaryota</taxon>
        <taxon>Viridiplantae</taxon>
        <taxon>Streptophyta</taxon>
        <taxon>Embryophyta</taxon>
        <taxon>Tracheophyta</taxon>
        <taxon>Spermatophyta</taxon>
        <taxon>Magnoliopsida</taxon>
        <taxon>eudicotyledons</taxon>
        <taxon>Gunneridae</taxon>
        <taxon>Pentapetalae</taxon>
        <taxon>rosids</taxon>
        <taxon>fabids</taxon>
        <taxon>Fagales</taxon>
        <taxon>Fagaceae</taxon>
        <taxon>Lithocarpus</taxon>
    </lineage>
</organism>
<dbReference type="GO" id="GO:0004523">
    <property type="term" value="F:RNA-DNA hybrid ribonuclease activity"/>
    <property type="evidence" value="ECO:0007669"/>
    <property type="project" value="InterPro"/>
</dbReference>
<dbReference type="InterPro" id="IPR012337">
    <property type="entry name" value="RNaseH-like_sf"/>
</dbReference>
<comment type="caution">
    <text evidence="2">The sequence shown here is derived from an EMBL/GenBank/DDBJ whole genome shotgun (WGS) entry which is preliminary data.</text>
</comment>
<dbReference type="Gene3D" id="3.30.420.10">
    <property type="entry name" value="Ribonuclease H-like superfamily/Ribonuclease H"/>
    <property type="match status" value="1"/>
</dbReference>
<evidence type="ECO:0000313" key="3">
    <source>
        <dbReference type="Proteomes" id="UP001459277"/>
    </source>
</evidence>
<dbReference type="Pfam" id="PF13456">
    <property type="entry name" value="RVT_3"/>
    <property type="match status" value="1"/>
</dbReference>
<feature type="domain" description="RNase H type-1" evidence="1">
    <location>
        <begin position="4"/>
        <end position="97"/>
    </location>
</feature>
<evidence type="ECO:0000313" key="2">
    <source>
        <dbReference type="EMBL" id="KAK9988268.1"/>
    </source>
</evidence>
<dbReference type="InterPro" id="IPR002156">
    <property type="entry name" value="RNaseH_domain"/>
</dbReference>
<dbReference type="EMBL" id="JAZDWU010000010">
    <property type="protein sequence ID" value="KAK9988268.1"/>
    <property type="molecule type" value="Genomic_DNA"/>
</dbReference>
<dbReference type="InterPro" id="IPR053151">
    <property type="entry name" value="RNase_H-like"/>
</dbReference>
<dbReference type="PANTHER" id="PTHR47723:SF19">
    <property type="entry name" value="POLYNUCLEOTIDYL TRANSFERASE, RIBONUCLEASE H-LIKE SUPERFAMILY PROTEIN"/>
    <property type="match status" value="1"/>
</dbReference>
<dbReference type="GO" id="GO:0003676">
    <property type="term" value="F:nucleic acid binding"/>
    <property type="evidence" value="ECO:0007669"/>
    <property type="project" value="InterPro"/>
</dbReference>
<dbReference type="PANTHER" id="PTHR47723">
    <property type="entry name" value="OS05G0353850 PROTEIN"/>
    <property type="match status" value="1"/>
</dbReference>
<gene>
    <name evidence="2" type="ORF">SO802_028507</name>
</gene>
<dbReference type="SUPFAM" id="SSF53098">
    <property type="entry name" value="Ribonuclease H-like"/>
    <property type="match status" value="1"/>
</dbReference>
<sequence>MASMAESFQLPLSITTVEVIAAKKALKFAIDLELSSIVLEGDTKITINGLRREELPLAEYGHLLDEAKDIAKQFVEVEFNHVLRQVNKAAHDIARHARYVSEFSVWMEDVHPHIFAVQLSQARSVRAHPHLALDEIQYLLSDVFGSFENLGEEHCFRLFNLKYEKAVDLINNYTLRVFDKEFQRLKIVPVAFDKEAAKPEEDEEVVIKDQEADFAEVHSPVKSYASDDGPDDWI</sequence>
<accession>A0AAW2BRH4</accession>
<dbReference type="InterPro" id="IPR036397">
    <property type="entry name" value="RNaseH_sf"/>
</dbReference>